<dbReference type="GO" id="GO:0009143">
    <property type="term" value="P:nucleoside triphosphate catabolic process"/>
    <property type="evidence" value="ECO:0007669"/>
    <property type="project" value="InterPro"/>
</dbReference>
<dbReference type="Pfam" id="PF01725">
    <property type="entry name" value="Ham1p_like"/>
    <property type="match status" value="1"/>
</dbReference>
<evidence type="ECO:0000256" key="2">
    <source>
        <dbReference type="ARBA" id="ARBA00022801"/>
    </source>
</evidence>
<dbReference type="InterPro" id="IPR002637">
    <property type="entry name" value="RdgB/HAM1"/>
</dbReference>
<dbReference type="PANTHER" id="PTHR11067:SF9">
    <property type="entry name" value="INOSINE TRIPHOSPHATE PYROPHOSPHATASE"/>
    <property type="match status" value="1"/>
</dbReference>
<dbReference type="CDD" id="cd00515">
    <property type="entry name" value="HAM1"/>
    <property type="match status" value="1"/>
</dbReference>
<dbReference type="PANTHER" id="PTHR11067">
    <property type="entry name" value="INOSINE TRIPHOSPHATE PYROPHOSPHATASE/HAM1 PROTEIN"/>
    <property type="match status" value="1"/>
</dbReference>
<dbReference type="SUPFAM" id="SSF52972">
    <property type="entry name" value="ITPase-like"/>
    <property type="match status" value="1"/>
</dbReference>
<dbReference type="InterPro" id="IPR029001">
    <property type="entry name" value="ITPase-like_fam"/>
</dbReference>
<comment type="similarity">
    <text evidence="1">Belongs to the HAM1 NTPase family.</text>
</comment>
<dbReference type="EMBL" id="CP024962">
    <property type="protein sequence ID" value="ATZ16466.1"/>
    <property type="molecule type" value="Genomic_DNA"/>
</dbReference>
<dbReference type="GO" id="GO:0047429">
    <property type="term" value="F:nucleoside triphosphate diphosphatase activity"/>
    <property type="evidence" value="ECO:0007669"/>
    <property type="project" value="InterPro"/>
</dbReference>
<dbReference type="RefSeq" id="WP_166666742.1">
    <property type="nucleotide sequence ID" value="NZ_CP024962.1"/>
</dbReference>
<evidence type="ECO:0000313" key="4">
    <source>
        <dbReference type="Proteomes" id="UP000232222"/>
    </source>
</evidence>
<gene>
    <name evidence="3" type="primary">rdgB</name>
    <name evidence="3" type="ORF">EFREU_v1c04400</name>
</gene>
<dbReference type="AlphaFoldDB" id="A0A2K8NSD4"/>
<reference evidence="3 4" key="1">
    <citation type="submission" date="2017-11" db="EMBL/GenBank/DDBJ databases">
        <title>Genome sequence of Entomoplasma freundtii BARC 318 (ATCC 51999).</title>
        <authorList>
            <person name="Lo W.-S."/>
            <person name="Gasparich G.E."/>
            <person name="Kuo C.-H."/>
        </authorList>
    </citation>
    <scope>NUCLEOTIDE SEQUENCE [LARGE SCALE GENOMIC DNA]</scope>
    <source>
        <strain evidence="3 4">BARC 318</strain>
    </source>
</reference>
<keyword evidence="2" id="KW-0378">Hydrolase</keyword>
<evidence type="ECO:0000256" key="1">
    <source>
        <dbReference type="ARBA" id="ARBA00008023"/>
    </source>
</evidence>
<name>A0A2K8NSD4_9MOLU</name>
<dbReference type="KEGG" id="efr:EFREU_v1c04400"/>
<organism evidence="3 4">
    <name type="scientific">Entomoplasma freundtii</name>
    <dbReference type="NCBI Taxonomy" id="74700"/>
    <lineage>
        <taxon>Bacteria</taxon>
        <taxon>Bacillati</taxon>
        <taxon>Mycoplasmatota</taxon>
        <taxon>Mollicutes</taxon>
        <taxon>Entomoplasmatales</taxon>
        <taxon>Entomoplasmataceae</taxon>
        <taxon>Entomoplasma</taxon>
    </lineage>
</organism>
<dbReference type="Proteomes" id="UP000232222">
    <property type="component" value="Chromosome"/>
</dbReference>
<proteinExistence type="inferred from homology"/>
<accession>A0A2K8NSD4</accession>
<evidence type="ECO:0000313" key="3">
    <source>
        <dbReference type="EMBL" id="ATZ16466.1"/>
    </source>
</evidence>
<keyword evidence="4" id="KW-1185">Reference proteome</keyword>
<protein>
    <submittedName>
        <fullName evidence="3">DITP/XTP pyrophosphatase</fullName>
    </submittedName>
</protein>
<dbReference type="GO" id="GO:0005829">
    <property type="term" value="C:cytosol"/>
    <property type="evidence" value="ECO:0007669"/>
    <property type="project" value="TreeGrafter"/>
</dbReference>
<sequence>MTKPILWIATSNQDKVLEYQKLLPNYQIKTLVDLPFAYEEPEENGTTFEENALIKARDLANKLQAPVIGDDSGICVTALDGFPGIYSKRWASPITDWPTICQLLLAKVAANPKAAKTAKMVTVLAWYNPLTNEEALFRGEMEGQLNNKVELGDGRCFGYDLVFRPGDSLETYSQMPLDQKNFTSARQKAAQKLAQFLKERMQNDSKN</sequence>
<dbReference type="Gene3D" id="3.90.950.10">
    <property type="match status" value="1"/>
</dbReference>